<dbReference type="InterPro" id="IPR012337">
    <property type="entry name" value="RNaseH-like_sf"/>
</dbReference>
<dbReference type="CDD" id="cd06222">
    <property type="entry name" value="RNase_H_like"/>
    <property type="match status" value="1"/>
</dbReference>
<gene>
    <name evidence="2" type="ORF">Adt_22557</name>
</gene>
<dbReference type="AlphaFoldDB" id="A0ABD1T2R6"/>
<name>A0ABD1T2R6_9LAMI</name>
<comment type="caution">
    <text evidence="2">The sequence shown here is derived from an EMBL/GenBank/DDBJ whole genome shotgun (WGS) entry which is preliminary data.</text>
</comment>
<dbReference type="EMBL" id="JBFOLK010000006">
    <property type="protein sequence ID" value="KAL2506936.1"/>
    <property type="molecule type" value="Genomic_DNA"/>
</dbReference>
<dbReference type="Pfam" id="PF13456">
    <property type="entry name" value="RVT_3"/>
    <property type="match status" value="1"/>
</dbReference>
<protein>
    <recommendedName>
        <fullName evidence="1">RNase H type-1 domain-containing protein</fullName>
    </recommendedName>
</protein>
<dbReference type="SUPFAM" id="SSF53098">
    <property type="entry name" value="Ribonuclease H-like"/>
    <property type="match status" value="1"/>
</dbReference>
<dbReference type="InterPro" id="IPR036397">
    <property type="entry name" value="RNaseH_sf"/>
</dbReference>
<feature type="domain" description="RNase H type-1" evidence="1">
    <location>
        <begin position="22"/>
        <end position="126"/>
    </location>
</feature>
<dbReference type="Proteomes" id="UP001604336">
    <property type="component" value="Unassembled WGS sequence"/>
</dbReference>
<dbReference type="InterPro" id="IPR053151">
    <property type="entry name" value="RNase_H-like"/>
</dbReference>
<reference evidence="3" key="1">
    <citation type="submission" date="2024-07" db="EMBL/GenBank/DDBJ databases">
        <title>Two chromosome-level genome assemblies of Korean endemic species Abeliophyllum distichum and Forsythia ovata (Oleaceae).</title>
        <authorList>
            <person name="Jang H."/>
        </authorList>
    </citation>
    <scope>NUCLEOTIDE SEQUENCE [LARGE SCALE GENOMIC DNA]</scope>
</reference>
<proteinExistence type="predicted"/>
<accession>A0ABD1T2R6</accession>
<dbReference type="PANTHER" id="PTHR47723">
    <property type="entry name" value="OS05G0353850 PROTEIN"/>
    <property type="match status" value="1"/>
</dbReference>
<keyword evidence="3" id="KW-1185">Reference proteome</keyword>
<organism evidence="2 3">
    <name type="scientific">Abeliophyllum distichum</name>
    <dbReference type="NCBI Taxonomy" id="126358"/>
    <lineage>
        <taxon>Eukaryota</taxon>
        <taxon>Viridiplantae</taxon>
        <taxon>Streptophyta</taxon>
        <taxon>Embryophyta</taxon>
        <taxon>Tracheophyta</taxon>
        <taxon>Spermatophyta</taxon>
        <taxon>Magnoliopsida</taxon>
        <taxon>eudicotyledons</taxon>
        <taxon>Gunneridae</taxon>
        <taxon>Pentapetalae</taxon>
        <taxon>asterids</taxon>
        <taxon>lamiids</taxon>
        <taxon>Lamiales</taxon>
        <taxon>Oleaceae</taxon>
        <taxon>Forsythieae</taxon>
        <taxon>Abeliophyllum</taxon>
    </lineage>
</organism>
<evidence type="ECO:0000313" key="2">
    <source>
        <dbReference type="EMBL" id="KAL2506936.1"/>
    </source>
</evidence>
<sequence length="126" mass="14297">MEEIQRKGGINLTLIGALKECGQAAGDRVIRNHLGEVSWGFYDFYGTCSILEAELKAVATGLRLCWQKNINKVWVEVDSKAAMLLCIQQDKGPWEVQYILESIHQSVNKMETQFSHIWREGNKVAD</sequence>
<dbReference type="InterPro" id="IPR002156">
    <property type="entry name" value="RNaseH_domain"/>
</dbReference>
<dbReference type="Gene3D" id="3.30.420.10">
    <property type="entry name" value="Ribonuclease H-like superfamily/Ribonuclease H"/>
    <property type="match status" value="1"/>
</dbReference>
<evidence type="ECO:0000313" key="3">
    <source>
        <dbReference type="Proteomes" id="UP001604336"/>
    </source>
</evidence>
<dbReference type="InterPro" id="IPR044730">
    <property type="entry name" value="RNase_H-like_dom_plant"/>
</dbReference>
<evidence type="ECO:0000259" key="1">
    <source>
        <dbReference type="Pfam" id="PF13456"/>
    </source>
</evidence>
<dbReference type="PANTHER" id="PTHR47723:SF19">
    <property type="entry name" value="POLYNUCLEOTIDYL TRANSFERASE, RIBONUCLEASE H-LIKE SUPERFAMILY PROTEIN"/>
    <property type="match status" value="1"/>
</dbReference>